<dbReference type="RefSeq" id="WP_201823788.1">
    <property type="nucleotide sequence ID" value="NZ_JAERRA010000001.1"/>
</dbReference>
<dbReference type="PANTHER" id="PTHR42850:SF2">
    <property type="entry name" value="BLL5683 PROTEIN"/>
    <property type="match status" value="1"/>
</dbReference>
<dbReference type="PIRSF" id="PIRSF000883">
    <property type="entry name" value="Pesterase_MJ0912"/>
    <property type="match status" value="1"/>
</dbReference>
<dbReference type="Gene3D" id="3.60.21.10">
    <property type="match status" value="1"/>
</dbReference>
<dbReference type="Proteomes" id="UP000643207">
    <property type="component" value="Unassembled WGS sequence"/>
</dbReference>
<dbReference type="GO" id="GO:0016791">
    <property type="term" value="F:phosphatase activity"/>
    <property type="evidence" value="ECO:0007669"/>
    <property type="project" value="TreeGrafter"/>
</dbReference>
<dbReference type="SUPFAM" id="SSF56300">
    <property type="entry name" value="Metallo-dependent phosphatases"/>
    <property type="match status" value="1"/>
</dbReference>
<evidence type="ECO:0000313" key="5">
    <source>
        <dbReference type="Proteomes" id="UP000643207"/>
    </source>
</evidence>
<evidence type="ECO:0000313" key="4">
    <source>
        <dbReference type="EMBL" id="MBL0718789.1"/>
    </source>
</evidence>
<dbReference type="AlphaFoldDB" id="A0A9X1BQE0"/>
<evidence type="ECO:0000259" key="3">
    <source>
        <dbReference type="Pfam" id="PF12850"/>
    </source>
</evidence>
<protein>
    <submittedName>
        <fullName evidence="4">Metallophosphoesterase family protein</fullName>
    </submittedName>
</protein>
<dbReference type="CDD" id="cd00838">
    <property type="entry name" value="MPP_superfamily"/>
    <property type="match status" value="1"/>
</dbReference>
<proteinExistence type="inferred from homology"/>
<dbReference type="InterPro" id="IPR011152">
    <property type="entry name" value="Pesterase_MJ0912"/>
</dbReference>
<dbReference type="EMBL" id="JAERRA010000001">
    <property type="protein sequence ID" value="MBL0718789.1"/>
    <property type="molecule type" value="Genomic_DNA"/>
</dbReference>
<feature type="region of interest" description="Disordered" evidence="2">
    <location>
        <begin position="1"/>
        <end position="30"/>
    </location>
</feature>
<organism evidence="4 5">
    <name type="scientific">Aquariibacter lacus</name>
    <dbReference type="NCBI Taxonomy" id="2801332"/>
    <lineage>
        <taxon>Bacteria</taxon>
        <taxon>Pseudomonadati</taxon>
        <taxon>Pseudomonadota</taxon>
        <taxon>Betaproteobacteria</taxon>
        <taxon>Burkholderiales</taxon>
        <taxon>Sphaerotilaceae</taxon>
        <taxon>Aquariibacter</taxon>
    </lineage>
</organism>
<dbReference type="InterPro" id="IPR029052">
    <property type="entry name" value="Metallo-depent_PP-like"/>
</dbReference>
<evidence type="ECO:0000256" key="2">
    <source>
        <dbReference type="SAM" id="MobiDB-lite"/>
    </source>
</evidence>
<accession>A0A9X1BQE0</accession>
<dbReference type="Pfam" id="PF12850">
    <property type="entry name" value="Metallophos_2"/>
    <property type="match status" value="1"/>
</dbReference>
<dbReference type="InterPro" id="IPR050126">
    <property type="entry name" value="Ap4A_hydrolase"/>
</dbReference>
<comment type="similarity">
    <text evidence="1">Belongs to the metallophosphoesterase superfamily. YfcE family.</text>
</comment>
<dbReference type="InterPro" id="IPR024654">
    <property type="entry name" value="Calcineurin-like_PHP_lpxH"/>
</dbReference>
<gene>
    <name evidence="4" type="ORF">JI742_02695</name>
</gene>
<evidence type="ECO:0000256" key="1">
    <source>
        <dbReference type="ARBA" id="ARBA00008950"/>
    </source>
</evidence>
<feature type="domain" description="Calcineurin-like phosphoesterase" evidence="3">
    <location>
        <begin position="36"/>
        <end position="232"/>
    </location>
</feature>
<sequence length="309" mass="31807">MPAAAPVLSPQPVAPGAIPARPADWPGCGTPQPPARLAVVADLHGNLPALEALEARLAAEGIAQAVLLGDQLAGPLWPAETAARLARLGWPALAGNHERQMLAVAGRGPRAQPAHPRSADALAVARLDRPALDALLALPVRAAWGEVWACHGTPASDVQMLLHSVDDPACGGGPAPRPASEAELRARLGPWARPQSAGGPAVVLCGHSHLPACRTLPGGPLLLNPGSLGLPAYDDDLPHPHGVETGSPQARWALLSRGADGTWRAELRTLDYDHPAAAARAEASGRGDWADALRSGRVGRRESEVLGPA</sequence>
<comment type="caution">
    <text evidence="4">The sequence shown here is derived from an EMBL/GenBank/DDBJ whole genome shotgun (WGS) entry which is preliminary data.</text>
</comment>
<dbReference type="GO" id="GO:0005737">
    <property type="term" value="C:cytoplasm"/>
    <property type="evidence" value="ECO:0007669"/>
    <property type="project" value="TreeGrafter"/>
</dbReference>
<keyword evidence="5" id="KW-1185">Reference proteome</keyword>
<reference evidence="4 5" key="1">
    <citation type="submission" date="2021-01" db="EMBL/GenBank/DDBJ databases">
        <title>Piscinibacter sp. Jin2 Genome sequencing and assembly.</title>
        <authorList>
            <person name="Kim I."/>
        </authorList>
    </citation>
    <scope>NUCLEOTIDE SEQUENCE [LARGE SCALE GENOMIC DNA]</scope>
    <source>
        <strain evidence="4 5">Jin2</strain>
    </source>
</reference>
<dbReference type="PANTHER" id="PTHR42850">
    <property type="entry name" value="METALLOPHOSPHOESTERASE"/>
    <property type="match status" value="1"/>
</dbReference>
<name>A0A9X1BQE0_9BURK</name>